<name>A0ABU9QSN9_9BURK</name>
<evidence type="ECO:0000313" key="1">
    <source>
        <dbReference type="EMBL" id="MEM5292249.1"/>
    </source>
</evidence>
<organism evidence="1 2">
    <name type="scientific">Paraburkholderia sabiae</name>
    <dbReference type="NCBI Taxonomy" id="273251"/>
    <lineage>
        <taxon>Bacteria</taxon>
        <taxon>Pseudomonadati</taxon>
        <taxon>Pseudomonadota</taxon>
        <taxon>Betaproteobacteria</taxon>
        <taxon>Burkholderiales</taxon>
        <taxon>Burkholderiaceae</taxon>
        <taxon>Paraburkholderia</taxon>
    </lineage>
</organism>
<keyword evidence="2" id="KW-1185">Reference proteome</keyword>
<dbReference type="SUPFAM" id="SSF53756">
    <property type="entry name" value="UDP-Glycosyltransferase/glycogen phosphorylase"/>
    <property type="match status" value="1"/>
</dbReference>
<evidence type="ECO:0000313" key="2">
    <source>
        <dbReference type="Proteomes" id="UP001494588"/>
    </source>
</evidence>
<evidence type="ECO:0008006" key="3">
    <source>
        <dbReference type="Google" id="ProtNLM"/>
    </source>
</evidence>
<sequence>MRALKHVAEHAKIFIFSNAVAARLANDALTPDIAPPWAVATHIGMPSSAAAPSFQLTQRYRTRFVHVGKLTRERASGALIDALRSIGTRWNSRGFTGITFVGDVAPSFRRACAYLEQTGLVDFTGELPPESAQAIGRAAKALVVIEADMDESPFLASKFADYAMLKKPILAICPPGPMRDLLESHGGGIAVPHESAEIVGAIDALLGSSFKEGSETLASEFAAKSVVSQYLAAFRRLL</sequence>
<proteinExistence type="predicted"/>
<dbReference type="Gene3D" id="3.40.50.2000">
    <property type="entry name" value="Glycogen Phosphorylase B"/>
    <property type="match status" value="1"/>
</dbReference>
<gene>
    <name evidence="1" type="ORF">V4C55_41895</name>
</gene>
<dbReference type="Proteomes" id="UP001494588">
    <property type="component" value="Unassembled WGS sequence"/>
</dbReference>
<dbReference type="RefSeq" id="WP_201662141.1">
    <property type="nucleotide sequence ID" value="NZ_CAJHCS010000058.1"/>
</dbReference>
<dbReference type="EMBL" id="JAZHGC010000078">
    <property type="protein sequence ID" value="MEM5292249.1"/>
    <property type="molecule type" value="Genomic_DNA"/>
</dbReference>
<accession>A0ABU9QSN9</accession>
<reference evidence="1 2" key="1">
    <citation type="submission" date="2024-01" db="EMBL/GenBank/DDBJ databases">
        <title>The diversity of rhizobia nodulating Mimosa spp. in eleven states of Brazil covering several biomes is determined by host plant, location, and edaphic factors.</title>
        <authorList>
            <person name="Rouws L."/>
            <person name="Barauna A."/>
            <person name="Beukes C."/>
            <person name="De Faria S.M."/>
            <person name="Gross E."/>
            <person name="Dos Reis Junior F.B."/>
            <person name="Simon M."/>
            <person name="Maluk M."/>
            <person name="Odee D.W."/>
            <person name="Kenicer G."/>
            <person name="Young J.P.W."/>
            <person name="Reis V.M."/>
            <person name="Zilli J."/>
            <person name="James E.K."/>
        </authorList>
    </citation>
    <scope>NUCLEOTIDE SEQUENCE [LARGE SCALE GENOMIC DNA]</scope>
    <source>
        <strain evidence="1 2">JPY77</strain>
    </source>
</reference>
<protein>
    <recommendedName>
        <fullName evidence="3">Glycosyltransferase</fullName>
    </recommendedName>
</protein>
<comment type="caution">
    <text evidence="1">The sequence shown here is derived from an EMBL/GenBank/DDBJ whole genome shotgun (WGS) entry which is preliminary data.</text>
</comment>